<dbReference type="AlphaFoldDB" id="A0AAV7RHE8"/>
<dbReference type="Proteomes" id="UP001066276">
    <property type="component" value="Chromosome 5"/>
</dbReference>
<evidence type="ECO:0000313" key="2">
    <source>
        <dbReference type="Proteomes" id="UP001066276"/>
    </source>
</evidence>
<feature type="non-terminal residue" evidence="1">
    <location>
        <position position="60"/>
    </location>
</feature>
<gene>
    <name evidence="1" type="ORF">NDU88_003040</name>
</gene>
<name>A0AAV7RHE8_PLEWA</name>
<dbReference type="EMBL" id="JANPWB010000009">
    <property type="protein sequence ID" value="KAJ1150245.1"/>
    <property type="molecule type" value="Genomic_DNA"/>
</dbReference>
<protein>
    <submittedName>
        <fullName evidence="1">Uncharacterized protein</fullName>
    </submittedName>
</protein>
<evidence type="ECO:0000313" key="1">
    <source>
        <dbReference type="EMBL" id="KAJ1150245.1"/>
    </source>
</evidence>
<comment type="caution">
    <text evidence="1">The sequence shown here is derived from an EMBL/GenBank/DDBJ whole genome shotgun (WGS) entry which is preliminary data.</text>
</comment>
<feature type="non-terminal residue" evidence="1">
    <location>
        <position position="1"/>
    </location>
</feature>
<reference evidence="1" key="1">
    <citation type="journal article" date="2022" name="bioRxiv">
        <title>Sequencing and chromosome-scale assembly of the giantPleurodeles waltlgenome.</title>
        <authorList>
            <person name="Brown T."/>
            <person name="Elewa A."/>
            <person name="Iarovenko S."/>
            <person name="Subramanian E."/>
            <person name="Araus A.J."/>
            <person name="Petzold A."/>
            <person name="Susuki M."/>
            <person name="Suzuki K.-i.T."/>
            <person name="Hayashi T."/>
            <person name="Toyoda A."/>
            <person name="Oliveira C."/>
            <person name="Osipova E."/>
            <person name="Leigh N.D."/>
            <person name="Simon A."/>
            <person name="Yun M.H."/>
        </authorList>
    </citation>
    <scope>NUCLEOTIDE SEQUENCE</scope>
    <source>
        <strain evidence="1">20211129_DDA</strain>
        <tissue evidence="1">Liver</tissue>
    </source>
</reference>
<keyword evidence="2" id="KW-1185">Reference proteome</keyword>
<accession>A0AAV7RHE8</accession>
<organism evidence="1 2">
    <name type="scientific">Pleurodeles waltl</name>
    <name type="common">Iberian ribbed newt</name>
    <dbReference type="NCBI Taxonomy" id="8319"/>
    <lineage>
        <taxon>Eukaryota</taxon>
        <taxon>Metazoa</taxon>
        <taxon>Chordata</taxon>
        <taxon>Craniata</taxon>
        <taxon>Vertebrata</taxon>
        <taxon>Euteleostomi</taxon>
        <taxon>Amphibia</taxon>
        <taxon>Batrachia</taxon>
        <taxon>Caudata</taxon>
        <taxon>Salamandroidea</taxon>
        <taxon>Salamandridae</taxon>
        <taxon>Pleurodelinae</taxon>
        <taxon>Pleurodeles</taxon>
    </lineage>
</organism>
<sequence>ILEAIDTTGQDLHNKVDAVDVEVGLLREHQRKLSARMASTESKLKDLRPLMELEEKKLVP</sequence>
<proteinExistence type="predicted"/>